<protein>
    <submittedName>
        <fullName evidence="1">Uncharacterized protein</fullName>
    </submittedName>
</protein>
<dbReference type="EMBL" id="NBII01000005">
    <property type="protein sequence ID" value="PAV18739.1"/>
    <property type="molecule type" value="Genomic_DNA"/>
</dbReference>
<sequence>MQNGDLDTRSNNASSNCFQYLIAEGTTTVMGYFNMGISGIFTKASGNWSPVYDFNTLSDISYRAGI</sequence>
<evidence type="ECO:0000313" key="1">
    <source>
        <dbReference type="EMBL" id="PAV18739.1"/>
    </source>
</evidence>
<name>A0A286UGT4_9AGAM</name>
<accession>A0A286UGT4</accession>
<gene>
    <name evidence="1" type="ORF">PNOK_0558200</name>
</gene>
<keyword evidence="2" id="KW-1185">Reference proteome</keyword>
<evidence type="ECO:0000313" key="2">
    <source>
        <dbReference type="Proteomes" id="UP000217199"/>
    </source>
</evidence>
<proteinExistence type="predicted"/>
<comment type="caution">
    <text evidence="1">The sequence shown here is derived from an EMBL/GenBank/DDBJ whole genome shotgun (WGS) entry which is preliminary data.</text>
</comment>
<dbReference type="AlphaFoldDB" id="A0A286UGT4"/>
<dbReference type="Proteomes" id="UP000217199">
    <property type="component" value="Unassembled WGS sequence"/>
</dbReference>
<dbReference type="InParanoid" id="A0A286UGT4"/>
<organism evidence="1 2">
    <name type="scientific">Pyrrhoderma noxium</name>
    <dbReference type="NCBI Taxonomy" id="2282107"/>
    <lineage>
        <taxon>Eukaryota</taxon>
        <taxon>Fungi</taxon>
        <taxon>Dikarya</taxon>
        <taxon>Basidiomycota</taxon>
        <taxon>Agaricomycotina</taxon>
        <taxon>Agaricomycetes</taxon>
        <taxon>Hymenochaetales</taxon>
        <taxon>Hymenochaetaceae</taxon>
        <taxon>Pyrrhoderma</taxon>
    </lineage>
</organism>
<reference evidence="1 2" key="1">
    <citation type="journal article" date="2017" name="Mol. Ecol.">
        <title>Comparative and population genomic landscape of Phellinus noxius: A hypervariable fungus causing root rot in trees.</title>
        <authorList>
            <person name="Chung C.L."/>
            <person name="Lee T.J."/>
            <person name="Akiba M."/>
            <person name="Lee H.H."/>
            <person name="Kuo T.H."/>
            <person name="Liu D."/>
            <person name="Ke H.M."/>
            <person name="Yokoi T."/>
            <person name="Roa M.B."/>
            <person name="Lu M.J."/>
            <person name="Chang Y.Y."/>
            <person name="Ann P.J."/>
            <person name="Tsai J.N."/>
            <person name="Chen C.Y."/>
            <person name="Tzean S.S."/>
            <person name="Ota Y."/>
            <person name="Hattori T."/>
            <person name="Sahashi N."/>
            <person name="Liou R.F."/>
            <person name="Kikuchi T."/>
            <person name="Tsai I.J."/>
        </authorList>
    </citation>
    <scope>NUCLEOTIDE SEQUENCE [LARGE SCALE GENOMIC DNA]</scope>
    <source>
        <strain evidence="1 2">FFPRI411160</strain>
    </source>
</reference>